<feature type="transmembrane region" description="Helical" evidence="3">
    <location>
        <begin position="243"/>
        <end position="261"/>
    </location>
</feature>
<evidence type="ECO:0000313" key="6">
    <source>
        <dbReference type="Proteomes" id="UP000695562"/>
    </source>
</evidence>
<dbReference type="OrthoDB" id="29755at2759"/>
<keyword evidence="1" id="KW-0175">Coiled coil</keyword>
<comment type="caution">
    <text evidence="5">The sequence shown here is derived from an EMBL/GenBank/DDBJ whole genome shotgun (WGS) entry which is preliminary data.</text>
</comment>
<dbReference type="Gene3D" id="1.20.5.110">
    <property type="match status" value="1"/>
</dbReference>
<reference evidence="5" key="1">
    <citation type="submission" date="2020-01" db="EMBL/GenBank/DDBJ databases">
        <title>Development of genomics and gene disruption for Polysphondylium violaceum indicates a role for the polyketide synthase stlB in stalk morphogenesis.</title>
        <authorList>
            <person name="Narita B."/>
            <person name="Kawabe Y."/>
            <person name="Kin K."/>
            <person name="Saito T."/>
            <person name="Gibbs R."/>
            <person name="Kuspa A."/>
            <person name="Muzny D."/>
            <person name="Queller D."/>
            <person name="Richards S."/>
            <person name="Strassman J."/>
            <person name="Sucgang R."/>
            <person name="Worley K."/>
            <person name="Schaap P."/>
        </authorList>
    </citation>
    <scope>NUCLEOTIDE SEQUENCE</scope>
    <source>
        <strain evidence="5">QSvi11</strain>
    </source>
</reference>
<dbReference type="InterPro" id="IPR000727">
    <property type="entry name" value="T_SNARE_dom"/>
</dbReference>
<evidence type="ECO:0000313" key="5">
    <source>
        <dbReference type="EMBL" id="KAF2069991.1"/>
    </source>
</evidence>
<keyword evidence="3" id="KW-1133">Transmembrane helix</keyword>
<organism evidence="5 6">
    <name type="scientific">Polysphondylium violaceum</name>
    <dbReference type="NCBI Taxonomy" id="133409"/>
    <lineage>
        <taxon>Eukaryota</taxon>
        <taxon>Amoebozoa</taxon>
        <taxon>Evosea</taxon>
        <taxon>Eumycetozoa</taxon>
        <taxon>Dictyostelia</taxon>
        <taxon>Dictyosteliales</taxon>
        <taxon>Dictyosteliaceae</taxon>
        <taxon>Polysphondylium</taxon>
    </lineage>
</organism>
<accession>A0A8J4UQ07</accession>
<dbReference type="AlphaFoldDB" id="A0A8J4UQ07"/>
<dbReference type="SUPFAM" id="SSF58038">
    <property type="entry name" value="SNARE fusion complex"/>
    <property type="match status" value="1"/>
</dbReference>
<sequence>MNNLLKRVDKIKKETVDANDKNKQLNADGTTDAFTLLRRKIGLDIKGIRELIKERDEAESSMPGSVRTVDLSHRIRTAIQEIKTETQKLQRMYEKAQDRYNKKNKENPEKLKDIELKKEICELAWAHIKELEDQNRKRGGETSNFIPRDHQSSSTVKQLPDIDNDDFKELIRNDKQIDNVLDRIQENLKVTENIATELGKAAKRQGVMMDNLNDKADDLDTKLENINIRLAKMIKDVRKADRFLIDVILICVLLGIGGFIYSRVRK</sequence>
<keyword evidence="3" id="KW-0472">Membrane</keyword>
<keyword evidence="6" id="KW-1185">Reference proteome</keyword>
<dbReference type="EMBL" id="AJWJ01000561">
    <property type="protein sequence ID" value="KAF2069991.1"/>
    <property type="molecule type" value="Genomic_DNA"/>
</dbReference>
<dbReference type="Proteomes" id="UP000695562">
    <property type="component" value="Unassembled WGS sequence"/>
</dbReference>
<feature type="domain" description="T-SNARE coiled-coil homology" evidence="4">
    <location>
        <begin position="171"/>
        <end position="233"/>
    </location>
</feature>
<evidence type="ECO:0000256" key="1">
    <source>
        <dbReference type="SAM" id="Coils"/>
    </source>
</evidence>
<feature type="coiled-coil region" evidence="1">
    <location>
        <begin position="1"/>
        <end position="28"/>
    </location>
</feature>
<keyword evidence="3" id="KW-0812">Transmembrane</keyword>
<protein>
    <recommendedName>
        <fullName evidence="4">t-SNARE coiled-coil homology domain-containing protein</fullName>
    </recommendedName>
</protein>
<name>A0A8J4UQ07_9MYCE</name>
<proteinExistence type="predicted"/>
<evidence type="ECO:0000259" key="4">
    <source>
        <dbReference type="PROSITE" id="PS50192"/>
    </source>
</evidence>
<feature type="coiled-coil region" evidence="1">
    <location>
        <begin position="75"/>
        <end position="106"/>
    </location>
</feature>
<evidence type="ECO:0000256" key="3">
    <source>
        <dbReference type="SAM" id="Phobius"/>
    </source>
</evidence>
<evidence type="ECO:0000256" key="2">
    <source>
        <dbReference type="SAM" id="MobiDB-lite"/>
    </source>
</evidence>
<gene>
    <name evidence="5" type="ORF">CYY_008693</name>
</gene>
<feature type="region of interest" description="Disordered" evidence="2">
    <location>
        <begin position="134"/>
        <end position="160"/>
    </location>
</feature>
<dbReference type="PROSITE" id="PS50192">
    <property type="entry name" value="T_SNARE"/>
    <property type="match status" value="1"/>
</dbReference>
<feature type="coiled-coil region" evidence="1">
    <location>
        <begin position="209"/>
        <end position="236"/>
    </location>
</feature>